<proteinExistence type="predicted"/>
<name>A0A1B0BP06_9MUSC</name>
<dbReference type="AlphaFoldDB" id="A0A1B0BP06"/>
<reference evidence="3" key="1">
    <citation type="submission" date="2015-01" db="EMBL/GenBank/DDBJ databases">
        <authorList>
            <person name="Aksoy S."/>
            <person name="Warren W."/>
            <person name="Wilson R.K."/>
        </authorList>
    </citation>
    <scope>NUCLEOTIDE SEQUENCE [LARGE SCALE GENOMIC DNA]</scope>
    <source>
        <strain evidence="3">IAEA</strain>
    </source>
</reference>
<evidence type="ECO:0000313" key="3">
    <source>
        <dbReference type="Proteomes" id="UP000092460"/>
    </source>
</evidence>
<evidence type="ECO:0000256" key="1">
    <source>
        <dbReference type="SAM" id="MobiDB-lite"/>
    </source>
</evidence>
<reference evidence="2" key="2">
    <citation type="submission" date="2020-05" db="UniProtKB">
        <authorList>
            <consortium name="EnsemblMetazoa"/>
        </authorList>
    </citation>
    <scope>IDENTIFICATION</scope>
    <source>
        <strain evidence="2">IAEA</strain>
    </source>
</reference>
<sequence length="160" mass="16456">MVKGLCCASSSFTAKAKTPFDLDGEYISIPNMTLTMPTHENGGFNSSSMSSAAAMTTVALSSSSQSLLPSTTMSSNTPPVSSSATVSGTAPTSALAASTPSGATTSSSSLTTDTVNNSIPAALSSFTCLHHKRFMDSQQSHAQPMDTLMLNKAKAYVDNR</sequence>
<dbReference type="VEuPathDB" id="VectorBase:GPPI036021"/>
<protein>
    <submittedName>
        <fullName evidence="2">Uncharacterized protein</fullName>
    </submittedName>
</protein>
<feature type="compositionally biased region" description="Polar residues" evidence="1">
    <location>
        <begin position="76"/>
        <end position="86"/>
    </location>
</feature>
<organism evidence="2 3">
    <name type="scientific">Glossina palpalis gambiensis</name>
    <dbReference type="NCBI Taxonomy" id="67801"/>
    <lineage>
        <taxon>Eukaryota</taxon>
        <taxon>Metazoa</taxon>
        <taxon>Ecdysozoa</taxon>
        <taxon>Arthropoda</taxon>
        <taxon>Hexapoda</taxon>
        <taxon>Insecta</taxon>
        <taxon>Pterygota</taxon>
        <taxon>Neoptera</taxon>
        <taxon>Endopterygota</taxon>
        <taxon>Diptera</taxon>
        <taxon>Brachycera</taxon>
        <taxon>Muscomorpha</taxon>
        <taxon>Hippoboscoidea</taxon>
        <taxon>Glossinidae</taxon>
        <taxon>Glossina</taxon>
    </lineage>
</organism>
<feature type="compositionally biased region" description="Low complexity" evidence="1">
    <location>
        <begin position="87"/>
        <end position="112"/>
    </location>
</feature>
<dbReference type="EnsemblMetazoa" id="GPPI036021-RA">
    <property type="protein sequence ID" value="GPPI036021-PA"/>
    <property type="gene ID" value="GPPI036021"/>
</dbReference>
<accession>A0A1B0BP06</accession>
<feature type="region of interest" description="Disordered" evidence="1">
    <location>
        <begin position="67"/>
        <end position="114"/>
    </location>
</feature>
<keyword evidence="3" id="KW-1185">Reference proteome</keyword>
<dbReference type="EMBL" id="JXJN01017732">
    <property type="status" value="NOT_ANNOTATED_CDS"/>
    <property type="molecule type" value="Genomic_DNA"/>
</dbReference>
<dbReference type="Proteomes" id="UP000092460">
    <property type="component" value="Unassembled WGS sequence"/>
</dbReference>
<evidence type="ECO:0000313" key="2">
    <source>
        <dbReference type="EnsemblMetazoa" id="GPPI036021-PA"/>
    </source>
</evidence>